<evidence type="ECO:0000256" key="6">
    <source>
        <dbReference type="PIRSR" id="PIRSR000429-1"/>
    </source>
</evidence>
<evidence type="ECO:0000256" key="4">
    <source>
        <dbReference type="ARBA" id="ARBA00023315"/>
    </source>
</evidence>
<reference evidence="10 11" key="1">
    <citation type="submission" date="2017-04" db="EMBL/GenBank/DDBJ databases">
        <authorList>
            <person name="Afonso C.L."/>
            <person name="Miller P.J."/>
            <person name="Scott M.A."/>
            <person name="Spackman E."/>
            <person name="Goraichik I."/>
            <person name="Dimitrov K.M."/>
            <person name="Suarez D.L."/>
            <person name="Swayne D.E."/>
        </authorList>
    </citation>
    <scope>NUCLEOTIDE SEQUENCE [LARGE SCALE GENOMIC DNA]</scope>
    <source>
        <strain evidence="10 11">DSM 5090</strain>
    </source>
</reference>
<comment type="similarity">
    <text evidence="1 7">Belongs to the thiolase-like superfamily. Thiolase family.</text>
</comment>
<dbReference type="Proteomes" id="UP000192738">
    <property type="component" value="Unassembled WGS sequence"/>
</dbReference>
<organism evidence="10 11">
    <name type="scientific">Sporomusa malonica</name>
    <dbReference type="NCBI Taxonomy" id="112901"/>
    <lineage>
        <taxon>Bacteria</taxon>
        <taxon>Bacillati</taxon>
        <taxon>Bacillota</taxon>
        <taxon>Negativicutes</taxon>
        <taxon>Selenomonadales</taxon>
        <taxon>Sporomusaceae</taxon>
        <taxon>Sporomusa</taxon>
    </lineage>
</organism>
<dbReference type="FunFam" id="3.40.47.10:FF:000010">
    <property type="entry name" value="Acetyl-CoA acetyltransferase (Thiolase)"/>
    <property type="match status" value="1"/>
</dbReference>
<feature type="active site" description="Acyl-thioester intermediate" evidence="6">
    <location>
        <position position="88"/>
    </location>
</feature>
<dbReference type="InterPro" id="IPR020616">
    <property type="entry name" value="Thiolase_N"/>
</dbReference>
<evidence type="ECO:0000259" key="9">
    <source>
        <dbReference type="Pfam" id="PF02803"/>
    </source>
</evidence>
<dbReference type="RefSeq" id="WP_084575594.1">
    <property type="nucleotide sequence ID" value="NZ_CP155572.1"/>
</dbReference>
<evidence type="ECO:0000313" key="11">
    <source>
        <dbReference type="Proteomes" id="UP000192738"/>
    </source>
</evidence>
<dbReference type="InterPro" id="IPR020617">
    <property type="entry name" value="Thiolase_C"/>
</dbReference>
<dbReference type="InterPro" id="IPR020613">
    <property type="entry name" value="Thiolase_CS"/>
</dbReference>
<dbReference type="Pfam" id="PF00108">
    <property type="entry name" value="Thiolase_N"/>
    <property type="match status" value="1"/>
</dbReference>
<dbReference type="AlphaFoldDB" id="A0A1W2BD05"/>
<proteinExistence type="inferred from homology"/>
<dbReference type="InterPro" id="IPR020610">
    <property type="entry name" value="Thiolase_AS"/>
</dbReference>
<dbReference type="PANTHER" id="PTHR18919:SF107">
    <property type="entry name" value="ACETYL-COA ACETYLTRANSFERASE, CYTOSOLIC"/>
    <property type="match status" value="1"/>
</dbReference>
<dbReference type="PIRSF" id="PIRSF000429">
    <property type="entry name" value="Ac-CoA_Ac_transf"/>
    <property type="match status" value="1"/>
</dbReference>
<dbReference type="InterPro" id="IPR016039">
    <property type="entry name" value="Thiolase-like"/>
</dbReference>
<dbReference type="Gene3D" id="3.40.47.10">
    <property type="match status" value="2"/>
</dbReference>
<accession>A0A1W2BD05</accession>
<evidence type="ECO:0000313" key="10">
    <source>
        <dbReference type="EMBL" id="SMC70724.1"/>
    </source>
</evidence>
<dbReference type="NCBIfam" id="TIGR01930">
    <property type="entry name" value="AcCoA-C-Actrans"/>
    <property type="match status" value="1"/>
</dbReference>
<evidence type="ECO:0000256" key="3">
    <source>
        <dbReference type="ARBA" id="ARBA00022679"/>
    </source>
</evidence>
<protein>
    <recommendedName>
        <fullName evidence="2">acetyl-CoA C-acetyltransferase</fullName>
        <ecNumber evidence="2">2.3.1.9</ecNumber>
    </recommendedName>
    <alternativeName>
        <fullName evidence="5">Acetoacetyl-CoA thiolase</fullName>
    </alternativeName>
</protein>
<dbReference type="EC" id="2.3.1.9" evidence="2"/>
<evidence type="ECO:0000256" key="2">
    <source>
        <dbReference type="ARBA" id="ARBA00012705"/>
    </source>
</evidence>
<dbReference type="PROSITE" id="PS00099">
    <property type="entry name" value="THIOLASE_3"/>
    <property type="match status" value="1"/>
</dbReference>
<dbReference type="CDD" id="cd00751">
    <property type="entry name" value="thiolase"/>
    <property type="match status" value="1"/>
</dbReference>
<keyword evidence="4 7" id="KW-0012">Acyltransferase</keyword>
<feature type="domain" description="Thiolase C-terminal" evidence="9">
    <location>
        <begin position="271"/>
        <end position="392"/>
    </location>
</feature>
<keyword evidence="11" id="KW-1185">Reference proteome</keyword>
<dbReference type="PROSITE" id="PS00737">
    <property type="entry name" value="THIOLASE_2"/>
    <property type="match status" value="1"/>
</dbReference>
<feature type="active site" description="Proton acceptor" evidence="6">
    <location>
        <position position="379"/>
    </location>
</feature>
<gene>
    <name evidence="10" type="ORF">SAMN04488500_10783</name>
</gene>
<dbReference type="InterPro" id="IPR002155">
    <property type="entry name" value="Thiolase"/>
</dbReference>
<evidence type="ECO:0000256" key="1">
    <source>
        <dbReference type="ARBA" id="ARBA00010982"/>
    </source>
</evidence>
<dbReference type="SUPFAM" id="SSF53901">
    <property type="entry name" value="Thiolase-like"/>
    <property type="match status" value="2"/>
</dbReference>
<feature type="active site" description="Proton acceptor" evidence="6">
    <location>
        <position position="349"/>
    </location>
</feature>
<dbReference type="PROSITE" id="PS00098">
    <property type="entry name" value="THIOLASE_1"/>
    <property type="match status" value="1"/>
</dbReference>
<dbReference type="InterPro" id="IPR020615">
    <property type="entry name" value="Thiolase_acyl_enz_int_AS"/>
</dbReference>
<evidence type="ECO:0000256" key="7">
    <source>
        <dbReference type="RuleBase" id="RU003557"/>
    </source>
</evidence>
<dbReference type="Pfam" id="PF02803">
    <property type="entry name" value="Thiolase_C"/>
    <property type="match status" value="1"/>
</dbReference>
<dbReference type="OrthoDB" id="9764892at2"/>
<dbReference type="STRING" id="112901.SAMN04488500_10783"/>
<sequence length="393" mass="40688">MREVVIASAARTAIGSFNGSLAPFSAVELGAHAISEAVSRAGIAKDTIDEVIFGNVLQAGLGQNPARQAAIKAGLSVETPSYTINKVCGSGLKTVNLAAQAILAGDADIIVAGGMESMTNAPYLLDAKARWGYRMGNSKITDIMIQDGLWCAFNDYHMGITAENVAEKYGISRQEQDQVAVESQSKAVKAIADGVFKKEIAPLVIKTKKGEVVVDTDEYPRAGTTIESLGKLKPAFKKDGTVTAGNASGINDGGAALVIMSGDKARELGITPLARIRAYASGGVDPSIMGVGPVPAARKALAKTGLTINDIDLIEANEAFAAQFLAVGKELGFAQEKVNIYGGAIALGHPIGASGARILVTLLHAMERNNKKLGLATLCIGGGQGVATIVERI</sequence>
<dbReference type="PANTHER" id="PTHR18919">
    <property type="entry name" value="ACETYL-COA C-ACYLTRANSFERASE"/>
    <property type="match status" value="1"/>
</dbReference>
<evidence type="ECO:0000256" key="5">
    <source>
        <dbReference type="ARBA" id="ARBA00030755"/>
    </source>
</evidence>
<dbReference type="GO" id="GO:0003985">
    <property type="term" value="F:acetyl-CoA C-acetyltransferase activity"/>
    <property type="evidence" value="ECO:0007669"/>
    <property type="project" value="UniProtKB-EC"/>
</dbReference>
<feature type="domain" description="Thiolase N-terminal" evidence="8">
    <location>
        <begin position="4"/>
        <end position="262"/>
    </location>
</feature>
<dbReference type="EMBL" id="FWXI01000007">
    <property type="protein sequence ID" value="SMC70724.1"/>
    <property type="molecule type" value="Genomic_DNA"/>
</dbReference>
<evidence type="ECO:0000259" key="8">
    <source>
        <dbReference type="Pfam" id="PF00108"/>
    </source>
</evidence>
<keyword evidence="3 7" id="KW-0808">Transferase</keyword>
<name>A0A1W2BD05_9FIRM</name>